<sequence length="29" mass="3499">MLTLLKQKIKNLILRVLRKRPLNEVALKR</sequence>
<name>A0A8S5RRH6_9CAUD</name>
<reference evidence="1" key="1">
    <citation type="journal article" date="2021" name="Proc. Natl. Acad. Sci. U.S.A.">
        <title>A Catalog of Tens of Thousands of Viruses from Human Metagenomes Reveals Hidden Associations with Chronic Diseases.</title>
        <authorList>
            <person name="Tisza M.J."/>
            <person name="Buck C.B."/>
        </authorList>
    </citation>
    <scope>NUCLEOTIDE SEQUENCE</scope>
    <source>
        <strain evidence="1">CtwNf2</strain>
    </source>
</reference>
<dbReference type="EMBL" id="BK057791">
    <property type="protein sequence ID" value="DAE91938.1"/>
    <property type="molecule type" value="Genomic_DNA"/>
</dbReference>
<evidence type="ECO:0000313" key="1">
    <source>
        <dbReference type="EMBL" id="DAE91938.1"/>
    </source>
</evidence>
<organism evidence="1">
    <name type="scientific">Siphoviridae sp. ctwNf2</name>
    <dbReference type="NCBI Taxonomy" id="2827597"/>
    <lineage>
        <taxon>Viruses</taxon>
        <taxon>Duplodnaviria</taxon>
        <taxon>Heunggongvirae</taxon>
        <taxon>Uroviricota</taxon>
        <taxon>Caudoviricetes</taxon>
    </lineage>
</organism>
<proteinExistence type="predicted"/>
<protein>
    <submittedName>
        <fullName evidence="1">Uncharacterized protein</fullName>
    </submittedName>
</protein>
<accession>A0A8S5RRH6</accession>